<evidence type="ECO:0000313" key="5">
    <source>
        <dbReference type="Proteomes" id="UP001154259"/>
    </source>
</evidence>
<dbReference type="InterPro" id="IPR037883">
    <property type="entry name" value="Knr4/Smi1-like_sf"/>
</dbReference>
<dbReference type="EMBL" id="CAMXCS010000002">
    <property type="protein sequence ID" value="CAI3945598.1"/>
    <property type="molecule type" value="Genomic_DNA"/>
</dbReference>
<dbReference type="AlphaFoldDB" id="A0A9W4TMV4"/>
<name>A0A9W4TMV4_9PROT</name>
<reference evidence="2" key="1">
    <citation type="submission" date="2022-10" db="EMBL/GenBank/DDBJ databases">
        <authorList>
            <person name="Botero Cardona J."/>
        </authorList>
    </citation>
    <scope>NUCLEOTIDE SEQUENCE</scope>
    <source>
        <strain evidence="2">LMG 31819</strain>
        <strain evidence="3">R-53529</strain>
    </source>
</reference>
<gene>
    <name evidence="3" type="ORF">R53529_LOCUS1385</name>
    <name evidence="2" type="ORF">R53530_LOCUS1049</name>
</gene>
<dbReference type="Proteomes" id="UP001154255">
    <property type="component" value="Unassembled WGS sequence"/>
</dbReference>
<accession>A0A9W4TMV4</accession>
<dbReference type="InterPro" id="IPR018958">
    <property type="entry name" value="Knr4/Smi1-like_dom"/>
</dbReference>
<dbReference type="EMBL" id="CAMXCM010000002">
    <property type="protein sequence ID" value="CAI3937836.1"/>
    <property type="molecule type" value="Genomic_DNA"/>
</dbReference>
<evidence type="ECO:0000313" key="3">
    <source>
        <dbReference type="EMBL" id="CAI3945598.1"/>
    </source>
</evidence>
<feature type="domain" description="Knr4/Smi1-like" evidence="1">
    <location>
        <begin position="13"/>
        <end position="152"/>
    </location>
</feature>
<dbReference type="Proteomes" id="UP001154259">
    <property type="component" value="Unassembled WGS sequence"/>
</dbReference>
<dbReference type="Gene3D" id="3.40.1580.10">
    <property type="entry name" value="SMI1/KNR4-like"/>
    <property type="match status" value="1"/>
</dbReference>
<dbReference type="SUPFAM" id="SSF160631">
    <property type="entry name" value="SMI1/KNR4-like"/>
    <property type="match status" value="1"/>
</dbReference>
<keyword evidence="5" id="KW-1185">Reference proteome</keyword>
<protein>
    <recommendedName>
        <fullName evidence="1">Knr4/Smi1-like domain-containing protein</fullName>
    </recommendedName>
</protein>
<sequence length="161" mass="19121">MFQSKYKVCRIVDKKIQKLEKDFGMFLENSYKNFLKKYNVVECHQEFAFPVKENLIAGEDDISIDIILGFCKDEQEDIYSVNYDYQDRIPEDVMAIALVNESDWLCLHTNGKIHYWDHEVHDLYLDMKQPNTYLSQNVDLPFIANSFQELLEGIVHKERVK</sequence>
<organism evidence="2 4">
    <name type="scientific">Commensalibacter communis</name>
    <dbReference type="NCBI Taxonomy" id="2972786"/>
    <lineage>
        <taxon>Bacteria</taxon>
        <taxon>Pseudomonadati</taxon>
        <taxon>Pseudomonadota</taxon>
        <taxon>Alphaproteobacteria</taxon>
        <taxon>Acetobacterales</taxon>
        <taxon>Acetobacteraceae</taxon>
    </lineage>
</organism>
<evidence type="ECO:0000259" key="1">
    <source>
        <dbReference type="Pfam" id="PF09346"/>
    </source>
</evidence>
<proteinExistence type="predicted"/>
<comment type="caution">
    <text evidence="2">The sequence shown here is derived from an EMBL/GenBank/DDBJ whole genome shotgun (WGS) entry which is preliminary data.</text>
</comment>
<evidence type="ECO:0000313" key="2">
    <source>
        <dbReference type="EMBL" id="CAI3937836.1"/>
    </source>
</evidence>
<dbReference type="Pfam" id="PF09346">
    <property type="entry name" value="SMI1_KNR4"/>
    <property type="match status" value="1"/>
</dbReference>
<dbReference type="RefSeq" id="WP_271789815.1">
    <property type="nucleotide sequence ID" value="NZ_CAMXCM010000002.1"/>
</dbReference>
<evidence type="ECO:0000313" key="4">
    <source>
        <dbReference type="Proteomes" id="UP001154255"/>
    </source>
</evidence>